<evidence type="ECO:0000259" key="1">
    <source>
        <dbReference type="Pfam" id="PF13966"/>
    </source>
</evidence>
<dbReference type="OMA" id="ITSHYPM"/>
<feature type="domain" description="Reverse transcriptase zinc-binding" evidence="1">
    <location>
        <begin position="163"/>
        <end position="232"/>
    </location>
</feature>
<reference evidence="2" key="1">
    <citation type="submission" date="2016-04" db="EMBL/GenBank/DDBJ databases">
        <authorList>
            <person name="Evans L.H."/>
            <person name="Alamgir A."/>
            <person name="Owens N."/>
            <person name="Weber N.D."/>
            <person name="Virtaneva K."/>
            <person name="Barbian K."/>
            <person name="Babar A."/>
            <person name="Rosenke K."/>
        </authorList>
    </citation>
    <scope>NUCLEOTIDE SEQUENCE [LARGE SCALE GENOMIC DNA]</scope>
    <source>
        <strain evidence="2">CBS 101.48</strain>
    </source>
</reference>
<name>A0A168QZJ0_ABSGL</name>
<sequence>MTARFTNWGGVKIRRYVQADPTIMDTPLDGGSKITSHYPMPLQELFFCLFFILLRSPMSAILSLRLDGPGLAWKDPAQLSAPYRSLSLSLQDGTLRFPTPLQRHLSDPRHPDAATATLSSLSDQLLQLPCSFSSLSTKVFRSILPLPPNVHRGRTDSIPLPPTKWSLFWRWTMPHRVRNVWYRYLHNCLSAKAILHRRVPTLFPSPLCPICSLCPEDPTHLMFLCPVKSVFWSAFMHEFFTIPTDSTSALCPIIMSTLSLPPVSNAGASSLSSHQVFTAALHSVWQAHWRFVFDDHPITSQALRLSTYQKLTILLHQQATKSSSFTSPSL</sequence>
<dbReference type="STRING" id="4829.A0A168QZJ0"/>
<dbReference type="EMBL" id="LT554473">
    <property type="protein sequence ID" value="SAM05835.1"/>
    <property type="molecule type" value="Genomic_DNA"/>
</dbReference>
<dbReference type="AlphaFoldDB" id="A0A168QZJ0"/>
<evidence type="ECO:0000313" key="3">
    <source>
        <dbReference type="Proteomes" id="UP000078561"/>
    </source>
</evidence>
<organism evidence="2">
    <name type="scientific">Absidia glauca</name>
    <name type="common">Pin mould</name>
    <dbReference type="NCBI Taxonomy" id="4829"/>
    <lineage>
        <taxon>Eukaryota</taxon>
        <taxon>Fungi</taxon>
        <taxon>Fungi incertae sedis</taxon>
        <taxon>Mucoromycota</taxon>
        <taxon>Mucoromycotina</taxon>
        <taxon>Mucoromycetes</taxon>
        <taxon>Mucorales</taxon>
        <taxon>Cunninghamellaceae</taxon>
        <taxon>Absidia</taxon>
    </lineage>
</organism>
<dbReference type="OrthoDB" id="2273311at2759"/>
<gene>
    <name evidence="2" type="primary">ABSGL_11710.1 scaffold 12318</name>
</gene>
<evidence type="ECO:0000313" key="2">
    <source>
        <dbReference type="EMBL" id="SAM05835.1"/>
    </source>
</evidence>
<dbReference type="Proteomes" id="UP000078561">
    <property type="component" value="Unassembled WGS sequence"/>
</dbReference>
<proteinExistence type="predicted"/>
<dbReference type="InterPro" id="IPR026960">
    <property type="entry name" value="RVT-Znf"/>
</dbReference>
<keyword evidence="3" id="KW-1185">Reference proteome</keyword>
<dbReference type="InParanoid" id="A0A168QZJ0"/>
<dbReference type="Pfam" id="PF13966">
    <property type="entry name" value="zf-RVT"/>
    <property type="match status" value="1"/>
</dbReference>
<accession>A0A168QZJ0</accession>
<protein>
    <recommendedName>
        <fullName evidence="1">Reverse transcriptase zinc-binding domain-containing protein</fullName>
    </recommendedName>
</protein>